<evidence type="ECO:0000313" key="4">
    <source>
        <dbReference type="Proteomes" id="UP000192359"/>
    </source>
</evidence>
<feature type="transmembrane region" description="Helical" evidence="2">
    <location>
        <begin position="196"/>
        <end position="217"/>
    </location>
</feature>
<dbReference type="EMBL" id="LXWF01000001">
    <property type="protein sequence ID" value="ORC25103.1"/>
    <property type="molecule type" value="Genomic_DNA"/>
</dbReference>
<protein>
    <recommendedName>
        <fullName evidence="5">Serine/threonine protein kinase</fullName>
    </recommendedName>
</protein>
<evidence type="ECO:0000256" key="1">
    <source>
        <dbReference type="SAM" id="MobiDB-lite"/>
    </source>
</evidence>
<name>A0A1Y1RSM2_9MICC</name>
<evidence type="ECO:0000313" key="3">
    <source>
        <dbReference type="EMBL" id="ORC25103.1"/>
    </source>
</evidence>
<feature type="region of interest" description="Disordered" evidence="1">
    <location>
        <begin position="153"/>
        <end position="192"/>
    </location>
</feature>
<feature type="compositionally biased region" description="Low complexity" evidence="1">
    <location>
        <begin position="240"/>
        <end position="259"/>
    </location>
</feature>
<dbReference type="AlphaFoldDB" id="A0A1Y1RSM2"/>
<accession>A0A1Y1RSM2</accession>
<evidence type="ECO:0008006" key="5">
    <source>
        <dbReference type="Google" id="ProtNLM"/>
    </source>
</evidence>
<keyword evidence="2" id="KW-0472">Membrane</keyword>
<dbReference type="Proteomes" id="UP000192359">
    <property type="component" value="Unassembled WGS sequence"/>
</dbReference>
<keyword evidence="2" id="KW-0812">Transmembrane</keyword>
<keyword evidence="2" id="KW-1133">Transmembrane helix</keyword>
<reference evidence="3 4" key="1">
    <citation type="submission" date="2016-05" db="EMBL/GenBank/DDBJ databases">
        <title>Draft genome sequence of a porcine commensal Rothia nasimurium.</title>
        <authorList>
            <person name="Gaiser R.A."/>
            <person name="Van Baarlen P."/>
            <person name="Wells J.M."/>
        </authorList>
    </citation>
    <scope>NUCLEOTIDE SEQUENCE [LARGE SCALE GENOMIC DNA]</scope>
    <source>
        <strain evidence="3 4">PT-32</strain>
    </source>
</reference>
<organism evidence="3 4">
    <name type="scientific">Rothia nasimurium</name>
    <dbReference type="NCBI Taxonomy" id="85336"/>
    <lineage>
        <taxon>Bacteria</taxon>
        <taxon>Bacillati</taxon>
        <taxon>Actinomycetota</taxon>
        <taxon>Actinomycetes</taxon>
        <taxon>Micrococcales</taxon>
        <taxon>Micrococcaceae</taxon>
        <taxon>Rothia</taxon>
    </lineage>
</organism>
<sequence>MGGHLLTQQIPLNTLLGDRYKVTAQVLETASGDAVLDGLDQVLGRKISIVIAASHHARLLVTNARQTAALSRAAVQVLDLGNHNERTYLVTSHARPDTLLDLLLTEGGGGTEEFGEEIFGDTGTMTAPNTYVVAKGPKDAAAPAAAAAAASASEATSISATRPLDPVVEEPDDEFEEYDAEEEGYYEGDEPASRNGGMWVVGIAAALLLMIGAGAVFTSLGGMVNSSTTEDALGNASVGAPERPTASASESPASSASPTQQNLPTPRFSGTLTRTVPSSPSLMAENDSMLGNLTDGNEGSTWISLAFKSPDFGGLADSIYFSGKLAEPTTVNSLTIDQVSGTGGAFTVYASDSESIQGAQEIGSGTFSASGSTTVELDQDAQNGETEYIIVQFTAAAQLSQPIVPNYIYGLRLAEISIK</sequence>
<keyword evidence="4" id="KW-1185">Reference proteome</keyword>
<gene>
    <name evidence="3" type="ORF">A7979_08835</name>
</gene>
<feature type="compositionally biased region" description="Polar residues" evidence="1">
    <location>
        <begin position="260"/>
        <end position="281"/>
    </location>
</feature>
<proteinExistence type="predicted"/>
<evidence type="ECO:0000256" key="2">
    <source>
        <dbReference type="SAM" id="Phobius"/>
    </source>
</evidence>
<feature type="compositionally biased region" description="Acidic residues" evidence="1">
    <location>
        <begin position="167"/>
        <end position="190"/>
    </location>
</feature>
<feature type="region of interest" description="Disordered" evidence="1">
    <location>
        <begin position="231"/>
        <end position="284"/>
    </location>
</feature>
<comment type="caution">
    <text evidence="3">The sequence shown here is derived from an EMBL/GenBank/DDBJ whole genome shotgun (WGS) entry which is preliminary data.</text>
</comment>